<protein>
    <submittedName>
        <fullName evidence="9">ABC transporter permease protein AmyC</fullName>
    </submittedName>
</protein>
<evidence type="ECO:0000256" key="3">
    <source>
        <dbReference type="ARBA" id="ARBA00022475"/>
    </source>
</evidence>
<comment type="subcellular location">
    <subcellularLocation>
        <location evidence="1 7">Cell membrane</location>
        <topology evidence="1 7">Multi-pass membrane protein</topology>
    </subcellularLocation>
</comment>
<dbReference type="Gene3D" id="1.10.3720.10">
    <property type="entry name" value="MetI-like"/>
    <property type="match status" value="1"/>
</dbReference>
<name>A0ABQ2B0I2_9MICC</name>
<keyword evidence="6 7" id="KW-0472">Membrane</keyword>
<evidence type="ECO:0000313" key="10">
    <source>
        <dbReference type="Proteomes" id="UP000643279"/>
    </source>
</evidence>
<dbReference type="Pfam" id="PF00528">
    <property type="entry name" value="BPD_transp_1"/>
    <property type="match status" value="1"/>
</dbReference>
<evidence type="ECO:0000256" key="5">
    <source>
        <dbReference type="ARBA" id="ARBA00022989"/>
    </source>
</evidence>
<feature type="transmembrane region" description="Helical" evidence="7">
    <location>
        <begin position="182"/>
        <end position="207"/>
    </location>
</feature>
<dbReference type="PANTHER" id="PTHR43744">
    <property type="entry name" value="ABC TRANSPORTER PERMEASE PROTEIN MG189-RELATED-RELATED"/>
    <property type="match status" value="1"/>
</dbReference>
<feature type="transmembrane region" description="Helical" evidence="7">
    <location>
        <begin position="240"/>
        <end position="261"/>
    </location>
</feature>
<gene>
    <name evidence="9" type="primary">amyC</name>
    <name evidence="9" type="ORF">GCM10007170_40260</name>
</gene>
<feature type="domain" description="ABC transmembrane type-1" evidence="8">
    <location>
        <begin position="70"/>
        <end position="261"/>
    </location>
</feature>
<organism evidence="9 10">
    <name type="scientific">Arthrobacter liuii</name>
    <dbReference type="NCBI Taxonomy" id="1476996"/>
    <lineage>
        <taxon>Bacteria</taxon>
        <taxon>Bacillati</taxon>
        <taxon>Actinomycetota</taxon>
        <taxon>Actinomycetes</taxon>
        <taxon>Micrococcales</taxon>
        <taxon>Micrococcaceae</taxon>
        <taxon>Arthrobacter</taxon>
    </lineage>
</organism>
<keyword evidence="2 7" id="KW-0813">Transport</keyword>
<comment type="caution">
    <text evidence="9">The sequence shown here is derived from an EMBL/GenBank/DDBJ whole genome shotgun (WGS) entry which is preliminary data.</text>
</comment>
<feature type="transmembrane region" description="Helical" evidence="7">
    <location>
        <begin position="12"/>
        <end position="32"/>
    </location>
</feature>
<dbReference type="Proteomes" id="UP000643279">
    <property type="component" value="Unassembled WGS sequence"/>
</dbReference>
<evidence type="ECO:0000256" key="6">
    <source>
        <dbReference type="ARBA" id="ARBA00023136"/>
    </source>
</evidence>
<dbReference type="PANTHER" id="PTHR43744:SF3">
    <property type="entry name" value="LACTOSE TRANSPORT SYSTEM PERMEASE PROTEIN LACG"/>
    <property type="match status" value="1"/>
</dbReference>
<keyword evidence="3" id="KW-1003">Cell membrane</keyword>
<feature type="transmembrane region" description="Helical" evidence="7">
    <location>
        <begin position="74"/>
        <end position="93"/>
    </location>
</feature>
<evidence type="ECO:0000256" key="7">
    <source>
        <dbReference type="RuleBase" id="RU363032"/>
    </source>
</evidence>
<accession>A0ABQ2B0I2</accession>
<evidence type="ECO:0000256" key="2">
    <source>
        <dbReference type="ARBA" id="ARBA00022448"/>
    </source>
</evidence>
<keyword evidence="10" id="KW-1185">Reference proteome</keyword>
<evidence type="ECO:0000259" key="8">
    <source>
        <dbReference type="PROSITE" id="PS50928"/>
    </source>
</evidence>
<proteinExistence type="inferred from homology"/>
<dbReference type="InterPro" id="IPR000515">
    <property type="entry name" value="MetI-like"/>
</dbReference>
<sequence length="275" mass="29439">MHLSTNRLFNAMVGVVLLLAALIQLVPFYVAVTTAFKPIDDRSSQLVPPSALFFGNFLTALNQGNILRAVGNSVLITVISTVLVCLLGAMAAYPLARRLTSLNKTVSLVIVGLIMVPPLSILVPLYTMMNQLHAINSYWGEIAVMVTGHLPLAIFLYTAFMRSLPLSIEEAATVDGANTLQILFRIIFPVLKPVTATVIILSGVSIWNEFSLSGYLLAKPSVQTIAPAIGSFFSQQSSNLGAAAAASLIAVVPVLVAYLFLQKYFIKGMVAGAEK</sequence>
<feature type="transmembrane region" description="Helical" evidence="7">
    <location>
        <begin position="138"/>
        <end position="161"/>
    </location>
</feature>
<dbReference type="PROSITE" id="PS50928">
    <property type="entry name" value="ABC_TM1"/>
    <property type="match status" value="1"/>
</dbReference>
<evidence type="ECO:0000256" key="4">
    <source>
        <dbReference type="ARBA" id="ARBA00022692"/>
    </source>
</evidence>
<dbReference type="EMBL" id="BMFW01000033">
    <property type="protein sequence ID" value="GGI01251.1"/>
    <property type="molecule type" value="Genomic_DNA"/>
</dbReference>
<dbReference type="CDD" id="cd06261">
    <property type="entry name" value="TM_PBP2"/>
    <property type="match status" value="1"/>
</dbReference>
<comment type="similarity">
    <text evidence="7">Belongs to the binding-protein-dependent transport system permease family.</text>
</comment>
<keyword evidence="5 7" id="KW-1133">Transmembrane helix</keyword>
<dbReference type="SUPFAM" id="SSF161098">
    <property type="entry name" value="MetI-like"/>
    <property type="match status" value="1"/>
</dbReference>
<feature type="transmembrane region" description="Helical" evidence="7">
    <location>
        <begin position="105"/>
        <end position="126"/>
    </location>
</feature>
<dbReference type="InterPro" id="IPR035906">
    <property type="entry name" value="MetI-like_sf"/>
</dbReference>
<evidence type="ECO:0000256" key="1">
    <source>
        <dbReference type="ARBA" id="ARBA00004651"/>
    </source>
</evidence>
<reference evidence="10" key="1">
    <citation type="journal article" date="2019" name="Int. J. Syst. Evol. Microbiol.">
        <title>The Global Catalogue of Microorganisms (GCM) 10K type strain sequencing project: providing services to taxonomists for standard genome sequencing and annotation.</title>
        <authorList>
            <consortium name="The Broad Institute Genomics Platform"/>
            <consortium name="The Broad Institute Genome Sequencing Center for Infectious Disease"/>
            <person name="Wu L."/>
            <person name="Ma J."/>
        </authorList>
    </citation>
    <scope>NUCLEOTIDE SEQUENCE [LARGE SCALE GENOMIC DNA]</scope>
    <source>
        <strain evidence="10">CGMCC 1.12778</strain>
    </source>
</reference>
<evidence type="ECO:0000313" key="9">
    <source>
        <dbReference type="EMBL" id="GGI01251.1"/>
    </source>
</evidence>
<keyword evidence="4 7" id="KW-0812">Transmembrane</keyword>